<organism evidence="2">
    <name type="scientific">marine sediment metagenome</name>
    <dbReference type="NCBI Taxonomy" id="412755"/>
    <lineage>
        <taxon>unclassified sequences</taxon>
        <taxon>metagenomes</taxon>
        <taxon>ecological metagenomes</taxon>
    </lineage>
</organism>
<evidence type="ECO:0000256" key="1">
    <source>
        <dbReference type="SAM" id="Phobius"/>
    </source>
</evidence>
<comment type="caution">
    <text evidence="2">The sequence shown here is derived from an EMBL/GenBank/DDBJ whole genome shotgun (WGS) entry which is preliminary data.</text>
</comment>
<feature type="transmembrane region" description="Helical" evidence="1">
    <location>
        <begin position="48"/>
        <end position="65"/>
    </location>
</feature>
<gene>
    <name evidence="2" type="ORF">LCGC14_1810470</name>
</gene>
<keyword evidence="1" id="KW-0472">Membrane</keyword>
<keyword evidence="1" id="KW-0812">Transmembrane</keyword>
<proteinExistence type="predicted"/>
<accession>A0A0F9J1Q4</accession>
<keyword evidence="1" id="KW-1133">Transmembrane helix</keyword>
<sequence length="84" mass="9625">MRFAKKSRNNRDRLKDLDPVRRLEILIDGDEELDVRGIRTRLDRLEKLVIAMLLISMFTSVGIWIESSDKLATLIPLIFGLTGG</sequence>
<evidence type="ECO:0000313" key="2">
    <source>
        <dbReference type="EMBL" id="KKL99830.1"/>
    </source>
</evidence>
<name>A0A0F9J1Q4_9ZZZZ</name>
<protein>
    <submittedName>
        <fullName evidence="2">Uncharacterized protein</fullName>
    </submittedName>
</protein>
<dbReference type="AlphaFoldDB" id="A0A0F9J1Q4"/>
<dbReference type="EMBL" id="LAZR01017577">
    <property type="protein sequence ID" value="KKL99830.1"/>
    <property type="molecule type" value="Genomic_DNA"/>
</dbReference>
<reference evidence="2" key="1">
    <citation type="journal article" date="2015" name="Nature">
        <title>Complex archaea that bridge the gap between prokaryotes and eukaryotes.</title>
        <authorList>
            <person name="Spang A."/>
            <person name="Saw J.H."/>
            <person name="Jorgensen S.L."/>
            <person name="Zaremba-Niedzwiedzka K."/>
            <person name="Martijn J."/>
            <person name="Lind A.E."/>
            <person name="van Eijk R."/>
            <person name="Schleper C."/>
            <person name="Guy L."/>
            <person name="Ettema T.J."/>
        </authorList>
    </citation>
    <scope>NUCLEOTIDE SEQUENCE</scope>
</reference>